<accession>A0AAI8YN53</accession>
<proteinExistence type="predicted"/>
<feature type="transmembrane region" description="Helical" evidence="1">
    <location>
        <begin position="187"/>
        <end position="208"/>
    </location>
</feature>
<evidence type="ECO:0000313" key="3">
    <source>
        <dbReference type="Proteomes" id="UP001295740"/>
    </source>
</evidence>
<keyword evidence="3" id="KW-1185">Reference proteome</keyword>
<organism evidence="2 3">
    <name type="scientific">Anthostomella pinea</name>
    <dbReference type="NCBI Taxonomy" id="933095"/>
    <lineage>
        <taxon>Eukaryota</taxon>
        <taxon>Fungi</taxon>
        <taxon>Dikarya</taxon>
        <taxon>Ascomycota</taxon>
        <taxon>Pezizomycotina</taxon>
        <taxon>Sordariomycetes</taxon>
        <taxon>Xylariomycetidae</taxon>
        <taxon>Xylariales</taxon>
        <taxon>Xylariaceae</taxon>
        <taxon>Anthostomella</taxon>
    </lineage>
</organism>
<evidence type="ECO:0000313" key="2">
    <source>
        <dbReference type="EMBL" id="CAJ2513382.1"/>
    </source>
</evidence>
<dbReference type="EMBL" id="CAUWAG010000020">
    <property type="protein sequence ID" value="CAJ2513382.1"/>
    <property type="molecule type" value="Genomic_DNA"/>
</dbReference>
<sequence length="488" mass="53216">MPLPVTQALAAGITLGTGTVQATTVGTHSVPHATPRVEDPWTKHMADVGYPADHKVCQMVANQANGTWAYSKASDYYLSWMKDHGNKLDDWVQGIHKNATADSGITPSDIDCTILHTQNCQPPHDGDCEKFKPAAFDPMLTEVVNLYGILEVMDITNIKETLLTNLDLGTLVRDFIPESMIPTLKKYISITAVVGWLISGIFGIAGLLGPAGVAIGSTALVGSLTALTAVTAGGAFVFNTIGAILSITSTALTDTSLDPGQMEAHLGNALGNFFDAMSARNAALTAKIFGGTPDQDIDLMEFVTRIDDRYKKFENATDSAAVMYLLQNGWFMEQSNTADVIEPMFDAGFKLMKVGLIGYMFSARRFYVMQFTKLNQTSCQNNFDGASRFVDGGCFVLKIGDKKIDHNDNAGTELKTAESKYNLVVPNFFRNVRDCDNNADLMQHKNYTMDNMGEMGKCFFGLDYLHVETPDDISMVNKTIADSLDLDY</sequence>
<gene>
    <name evidence="2" type="ORF">KHLLAP_LOCUS13850</name>
</gene>
<protein>
    <submittedName>
        <fullName evidence="2">Uu.00g015010.m01.CDS01</fullName>
    </submittedName>
</protein>
<evidence type="ECO:0000256" key="1">
    <source>
        <dbReference type="SAM" id="Phobius"/>
    </source>
</evidence>
<name>A0AAI8YN53_9PEZI</name>
<dbReference type="AlphaFoldDB" id="A0AAI8YN53"/>
<comment type="caution">
    <text evidence="2">The sequence shown here is derived from an EMBL/GenBank/DDBJ whole genome shotgun (WGS) entry which is preliminary data.</text>
</comment>
<reference evidence="2" key="1">
    <citation type="submission" date="2023-10" db="EMBL/GenBank/DDBJ databases">
        <authorList>
            <person name="Hackl T."/>
        </authorList>
    </citation>
    <scope>NUCLEOTIDE SEQUENCE</scope>
</reference>
<dbReference type="Proteomes" id="UP001295740">
    <property type="component" value="Unassembled WGS sequence"/>
</dbReference>
<keyword evidence="1" id="KW-0812">Transmembrane</keyword>
<keyword evidence="1" id="KW-1133">Transmembrane helix</keyword>
<keyword evidence="1" id="KW-0472">Membrane</keyword>
<feature type="transmembrane region" description="Helical" evidence="1">
    <location>
        <begin position="220"/>
        <end position="245"/>
    </location>
</feature>